<accession>A0A8C0XHJ8</accession>
<proteinExistence type="predicted"/>
<dbReference type="InterPro" id="IPR032675">
    <property type="entry name" value="LRR_dom_sf"/>
</dbReference>
<feature type="chain" id="PRO_5034162560" description="CD180 antigen" evidence="1">
    <location>
        <begin position="19"/>
        <end position="103"/>
    </location>
</feature>
<dbReference type="Ensembl" id="ENSCCNT00000032911.1">
    <property type="protein sequence ID" value="ENSCCNP00000025914.1"/>
    <property type="gene ID" value="ENSCCNG00000025219.1"/>
</dbReference>
<dbReference type="AlphaFoldDB" id="A0A8C0XHJ8"/>
<evidence type="ECO:0000256" key="1">
    <source>
        <dbReference type="SAM" id="SignalP"/>
    </source>
</evidence>
<dbReference type="SUPFAM" id="SSF52058">
    <property type="entry name" value="L domain-like"/>
    <property type="match status" value="1"/>
</dbReference>
<evidence type="ECO:0008006" key="3">
    <source>
        <dbReference type="Google" id="ProtNLM"/>
    </source>
</evidence>
<sequence>MAPSISCLFLAVLLSAGCEVITSSDQTCFEKEANKTYNCENLDLSEIPGTLPNSTESLDFSFNFLPAIQNTTFSRLINLTFLDLTRALEQGIHSPDGKSGVER</sequence>
<name>A0A8C0XHJ8_CASCN</name>
<keyword evidence="1" id="KW-0732">Signal</keyword>
<protein>
    <recommendedName>
        <fullName evidence="3">CD180 antigen</fullName>
    </recommendedName>
</protein>
<reference evidence="2" key="1">
    <citation type="submission" date="2023-09" db="UniProtKB">
        <authorList>
            <consortium name="Ensembl"/>
        </authorList>
    </citation>
    <scope>IDENTIFICATION</scope>
</reference>
<dbReference type="Gene3D" id="3.80.10.10">
    <property type="entry name" value="Ribonuclease Inhibitor"/>
    <property type="match status" value="1"/>
</dbReference>
<gene>
    <name evidence="2" type="primary">Cd180</name>
</gene>
<organism evidence="2">
    <name type="scientific">Castor canadensis</name>
    <name type="common">American beaver</name>
    <dbReference type="NCBI Taxonomy" id="51338"/>
    <lineage>
        <taxon>Eukaryota</taxon>
        <taxon>Metazoa</taxon>
        <taxon>Chordata</taxon>
        <taxon>Craniata</taxon>
        <taxon>Vertebrata</taxon>
        <taxon>Euteleostomi</taxon>
        <taxon>Mammalia</taxon>
        <taxon>Eutheria</taxon>
        <taxon>Euarchontoglires</taxon>
        <taxon>Glires</taxon>
        <taxon>Rodentia</taxon>
        <taxon>Castorimorpha</taxon>
        <taxon>Castoridae</taxon>
        <taxon>Castor</taxon>
    </lineage>
</organism>
<feature type="signal peptide" evidence="1">
    <location>
        <begin position="1"/>
        <end position="18"/>
    </location>
</feature>
<evidence type="ECO:0000313" key="2">
    <source>
        <dbReference type="Ensembl" id="ENSCCNP00000025914.1"/>
    </source>
</evidence>